<dbReference type="STRING" id="623281.SAMN05421747_102314"/>
<organism evidence="3 4">
    <name type="scientific">Parapedobacter composti</name>
    <dbReference type="NCBI Taxonomy" id="623281"/>
    <lineage>
        <taxon>Bacteria</taxon>
        <taxon>Pseudomonadati</taxon>
        <taxon>Bacteroidota</taxon>
        <taxon>Sphingobacteriia</taxon>
        <taxon>Sphingobacteriales</taxon>
        <taxon>Sphingobacteriaceae</taxon>
        <taxon>Parapedobacter</taxon>
    </lineage>
</organism>
<evidence type="ECO:0000256" key="2">
    <source>
        <dbReference type="SAM" id="Phobius"/>
    </source>
</evidence>
<evidence type="ECO:0000313" key="4">
    <source>
        <dbReference type="Proteomes" id="UP000199577"/>
    </source>
</evidence>
<keyword evidence="4" id="KW-1185">Reference proteome</keyword>
<keyword evidence="2" id="KW-0812">Transmembrane</keyword>
<accession>A0A1I1FF96</accession>
<dbReference type="EMBL" id="FOLL01000002">
    <property type="protein sequence ID" value="SFB95740.1"/>
    <property type="molecule type" value="Genomic_DNA"/>
</dbReference>
<dbReference type="Proteomes" id="UP000199577">
    <property type="component" value="Unassembled WGS sequence"/>
</dbReference>
<dbReference type="PROSITE" id="PS50005">
    <property type="entry name" value="TPR"/>
    <property type="match status" value="2"/>
</dbReference>
<dbReference type="RefSeq" id="WP_090971581.1">
    <property type="nucleotide sequence ID" value="NZ_FOLL01000002.1"/>
</dbReference>
<dbReference type="InterPro" id="IPR019734">
    <property type="entry name" value="TPR_rpt"/>
</dbReference>
<feature type="repeat" description="TPR" evidence="1">
    <location>
        <begin position="139"/>
        <end position="172"/>
    </location>
</feature>
<evidence type="ECO:0000313" key="3">
    <source>
        <dbReference type="EMBL" id="SFB95740.1"/>
    </source>
</evidence>
<keyword evidence="1" id="KW-0802">TPR repeat</keyword>
<feature type="repeat" description="TPR" evidence="1">
    <location>
        <begin position="176"/>
        <end position="209"/>
    </location>
</feature>
<dbReference type="InterPro" id="IPR011990">
    <property type="entry name" value="TPR-like_helical_dom_sf"/>
</dbReference>
<dbReference type="Pfam" id="PF13432">
    <property type="entry name" value="TPR_16"/>
    <property type="match status" value="2"/>
</dbReference>
<reference evidence="4" key="1">
    <citation type="submission" date="2016-10" db="EMBL/GenBank/DDBJ databases">
        <authorList>
            <person name="Varghese N."/>
            <person name="Submissions S."/>
        </authorList>
    </citation>
    <scope>NUCLEOTIDE SEQUENCE [LARGE SCALE GENOMIC DNA]</scope>
    <source>
        <strain evidence="4">DSM 22900</strain>
    </source>
</reference>
<feature type="transmembrane region" description="Helical" evidence="2">
    <location>
        <begin position="29"/>
        <end position="47"/>
    </location>
</feature>
<protein>
    <submittedName>
        <fullName evidence="3">Tetratricopeptide repeat-containing protein</fullName>
    </submittedName>
</protein>
<sequence>MSTDQKHKTAEAPVKTQGSGNFILENQKSLVFIVGGILVLVLLYIGYQRFYLAPRAEAAADQLFKPEMYATIDSLQQRAIDGDGSYPGFKEIAAEYQNTKSANIANAYLGGLYLRQGKYQEAINALEQYSNTGSTILDPLVIGMLGDAYSELKDYKKAASYYKKAADKNTNTFTSPLLLKKLGLVYEAQNDYKQALAVYKRIQSDFPESHEATSIETYIARAEAQL</sequence>
<dbReference type="SUPFAM" id="SSF48452">
    <property type="entry name" value="TPR-like"/>
    <property type="match status" value="1"/>
</dbReference>
<gene>
    <name evidence="3" type="ORF">SAMN05421747_102314</name>
</gene>
<evidence type="ECO:0000256" key="1">
    <source>
        <dbReference type="PROSITE-ProRule" id="PRU00339"/>
    </source>
</evidence>
<dbReference type="SMART" id="SM00028">
    <property type="entry name" value="TPR"/>
    <property type="match status" value="3"/>
</dbReference>
<keyword evidence="2" id="KW-0472">Membrane</keyword>
<dbReference type="Gene3D" id="1.25.40.10">
    <property type="entry name" value="Tetratricopeptide repeat domain"/>
    <property type="match status" value="1"/>
</dbReference>
<dbReference type="AlphaFoldDB" id="A0A1I1FF96"/>
<name>A0A1I1FF96_9SPHI</name>
<dbReference type="OrthoDB" id="9808622at2"/>
<keyword evidence="2" id="KW-1133">Transmembrane helix</keyword>
<proteinExistence type="predicted"/>